<gene>
    <name evidence="3" type="ORF">SAMN02745136_00679</name>
</gene>
<comment type="similarity">
    <text evidence="1">Belongs to the short-chain dehydrogenases/reductases (SDR) family.</text>
</comment>
<dbReference type="AlphaFoldDB" id="A0A1M6L3E2"/>
<dbReference type="GO" id="GO:0016491">
    <property type="term" value="F:oxidoreductase activity"/>
    <property type="evidence" value="ECO:0007669"/>
    <property type="project" value="UniProtKB-KW"/>
</dbReference>
<dbReference type="CDD" id="cd05233">
    <property type="entry name" value="SDR_c"/>
    <property type="match status" value="1"/>
</dbReference>
<dbReference type="FunFam" id="3.40.50.720:FF:000084">
    <property type="entry name" value="Short-chain dehydrogenase reductase"/>
    <property type="match status" value="1"/>
</dbReference>
<dbReference type="STRING" id="1121322.SAMN02745136_00679"/>
<evidence type="ECO:0000313" key="4">
    <source>
        <dbReference type="Proteomes" id="UP000184386"/>
    </source>
</evidence>
<dbReference type="OrthoDB" id="9803333at2"/>
<dbReference type="PRINTS" id="PR00081">
    <property type="entry name" value="GDHRDH"/>
</dbReference>
<dbReference type="Proteomes" id="UP000184386">
    <property type="component" value="Unassembled WGS sequence"/>
</dbReference>
<protein>
    <submittedName>
        <fullName evidence="3">NAD(P)-dependent dehydrogenase, short-chain alcohol dehydrogenase family</fullName>
    </submittedName>
</protein>
<dbReference type="PANTHER" id="PTHR43477">
    <property type="entry name" value="DIHYDROANTICAPSIN 7-DEHYDROGENASE"/>
    <property type="match status" value="1"/>
</dbReference>
<dbReference type="PANTHER" id="PTHR43477:SF1">
    <property type="entry name" value="DIHYDROANTICAPSIN 7-DEHYDROGENASE"/>
    <property type="match status" value="1"/>
</dbReference>
<evidence type="ECO:0000256" key="1">
    <source>
        <dbReference type="ARBA" id="ARBA00006484"/>
    </source>
</evidence>
<dbReference type="RefSeq" id="WP_073272863.1">
    <property type="nucleotide sequence ID" value="NZ_FRAC01000006.1"/>
</dbReference>
<dbReference type="Pfam" id="PF13561">
    <property type="entry name" value="adh_short_C2"/>
    <property type="match status" value="1"/>
</dbReference>
<evidence type="ECO:0000313" key="3">
    <source>
        <dbReference type="EMBL" id="SHJ65707.1"/>
    </source>
</evidence>
<dbReference type="InterPro" id="IPR036291">
    <property type="entry name" value="NAD(P)-bd_dom_sf"/>
</dbReference>
<keyword evidence="2" id="KW-0560">Oxidoreductase</keyword>
<dbReference type="Gene3D" id="3.40.50.720">
    <property type="entry name" value="NAD(P)-binding Rossmann-like Domain"/>
    <property type="match status" value="1"/>
</dbReference>
<sequence>MRLSGKTCIITGASQGQGKAAALLFAKEGAKLVLSGRRAETLEKVREEIILQGGTAVCFVADSSVEEQVRELVRFCADTYGRLDIMYNNGGSCTFGPIHTVSTEDFEYCMKNELYNVFFGCKYAVLQMLEQNPQGGTIINTASVMGQRAFSGSLSHATAKAGVLAITRSVARDYGRQGIRCNALSPGFIVTEGTEENTKNEKLVDFYKKTQVIDQLGMPEDAASAALWLASDEARFVHGATIVVDGGTEATVLGGIDGY</sequence>
<keyword evidence="4" id="KW-1185">Reference proteome</keyword>
<dbReference type="SUPFAM" id="SSF51735">
    <property type="entry name" value="NAD(P)-binding Rossmann-fold domains"/>
    <property type="match status" value="1"/>
</dbReference>
<evidence type="ECO:0000256" key="2">
    <source>
        <dbReference type="ARBA" id="ARBA00023002"/>
    </source>
</evidence>
<dbReference type="PRINTS" id="PR00080">
    <property type="entry name" value="SDRFAMILY"/>
</dbReference>
<organism evidence="3 4">
    <name type="scientific">Anaerocolumna jejuensis DSM 15929</name>
    <dbReference type="NCBI Taxonomy" id="1121322"/>
    <lineage>
        <taxon>Bacteria</taxon>
        <taxon>Bacillati</taxon>
        <taxon>Bacillota</taxon>
        <taxon>Clostridia</taxon>
        <taxon>Lachnospirales</taxon>
        <taxon>Lachnospiraceae</taxon>
        <taxon>Anaerocolumna</taxon>
    </lineage>
</organism>
<dbReference type="InterPro" id="IPR051122">
    <property type="entry name" value="SDR_DHRS6-like"/>
</dbReference>
<dbReference type="InterPro" id="IPR002347">
    <property type="entry name" value="SDR_fam"/>
</dbReference>
<name>A0A1M6L3E2_9FIRM</name>
<reference evidence="3 4" key="1">
    <citation type="submission" date="2016-11" db="EMBL/GenBank/DDBJ databases">
        <authorList>
            <person name="Jaros S."/>
            <person name="Januszkiewicz K."/>
            <person name="Wedrychowicz H."/>
        </authorList>
    </citation>
    <scope>NUCLEOTIDE SEQUENCE [LARGE SCALE GENOMIC DNA]</scope>
    <source>
        <strain evidence="3 4">DSM 15929</strain>
    </source>
</reference>
<dbReference type="GO" id="GO:0008206">
    <property type="term" value="P:bile acid metabolic process"/>
    <property type="evidence" value="ECO:0007669"/>
    <property type="project" value="UniProtKB-ARBA"/>
</dbReference>
<proteinExistence type="inferred from homology"/>
<dbReference type="EMBL" id="FRAC01000006">
    <property type="protein sequence ID" value="SHJ65707.1"/>
    <property type="molecule type" value="Genomic_DNA"/>
</dbReference>
<accession>A0A1M6L3E2</accession>